<name>A0A318ZRB3_9EURO</name>
<gene>
    <name evidence="2" type="ORF">BP01DRAFT_370277</name>
</gene>
<evidence type="ECO:0000313" key="2">
    <source>
        <dbReference type="EMBL" id="PYH49607.1"/>
    </source>
</evidence>
<dbReference type="RefSeq" id="XP_025435589.1">
    <property type="nucleotide sequence ID" value="XM_025576596.1"/>
</dbReference>
<feature type="domain" description="Amidase" evidence="1">
    <location>
        <begin position="25"/>
        <end position="483"/>
    </location>
</feature>
<accession>A0A318ZRB3</accession>
<evidence type="ECO:0000259" key="1">
    <source>
        <dbReference type="Pfam" id="PF01425"/>
    </source>
</evidence>
<dbReference type="PANTHER" id="PTHR42678:SF34">
    <property type="entry name" value="OS04G0183300 PROTEIN"/>
    <property type="match status" value="1"/>
</dbReference>
<dbReference type="GeneID" id="37077825"/>
<dbReference type="AlphaFoldDB" id="A0A318ZRB3"/>
<dbReference type="SUPFAM" id="SSF75304">
    <property type="entry name" value="Amidase signature (AS) enzymes"/>
    <property type="match status" value="1"/>
</dbReference>
<dbReference type="OrthoDB" id="566138at2759"/>
<dbReference type="STRING" id="1450539.A0A318ZRB3"/>
<dbReference type="InterPro" id="IPR023631">
    <property type="entry name" value="Amidase_dom"/>
</dbReference>
<keyword evidence="3" id="KW-1185">Reference proteome</keyword>
<reference evidence="2 3" key="1">
    <citation type="submission" date="2016-12" db="EMBL/GenBank/DDBJ databases">
        <title>The genomes of Aspergillus section Nigri reveals drivers in fungal speciation.</title>
        <authorList>
            <consortium name="DOE Joint Genome Institute"/>
            <person name="Vesth T.C."/>
            <person name="Nybo J."/>
            <person name="Theobald S."/>
            <person name="Brandl J."/>
            <person name="Frisvad J.C."/>
            <person name="Nielsen K.F."/>
            <person name="Lyhne E.K."/>
            <person name="Kogle M.E."/>
            <person name="Kuo A."/>
            <person name="Riley R."/>
            <person name="Clum A."/>
            <person name="Nolan M."/>
            <person name="Lipzen A."/>
            <person name="Salamov A."/>
            <person name="Henrissat B."/>
            <person name="Wiebenga A."/>
            <person name="De Vries R.P."/>
            <person name="Grigoriev I.V."/>
            <person name="Mortensen U.H."/>
            <person name="Andersen M.R."/>
            <person name="Baker S.E."/>
        </authorList>
    </citation>
    <scope>NUCLEOTIDE SEQUENCE [LARGE SCALE GENOMIC DNA]</scope>
    <source>
        <strain evidence="2 3">JOP 1030-1</strain>
    </source>
</reference>
<dbReference type="Gene3D" id="3.90.1300.10">
    <property type="entry name" value="Amidase signature (AS) domain"/>
    <property type="match status" value="1"/>
</dbReference>
<evidence type="ECO:0000313" key="3">
    <source>
        <dbReference type="Proteomes" id="UP000248349"/>
    </source>
</evidence>
<dbReference type="EMBL" id="KZ821218">
    <property type="protein sequence ID" value="PYH49607.1"/>
    <property type="molecule type" value="Genomic_DNA"/>
</dbReference>
<sequence>MPSLINATVDDLREGLDRNCFTSVELVKAYTLRIHEIDSRTNAVFELNDDALGIAQALDGERSRRQVRGPLHGLPILIKDLIGTGDQLNNTAGSFALLGSKPPAEATVVSKLREQGLIILGKSSVSEWANFRSFNSSNGWNARRGQTYGAYYPGQDPSGSSSGSAVATDLGLVTFALGTETSGSILLPAEKSNIVGIKPTVGLTSRYMVIPISERQDTIGPLAKTVKDAAMLLQAFAGADPQDNYTLASPFGNFLPNYVDACKLSGLRGKRIGVPRNVIDYMEQTDASVMQIFEQAVSVIAAAGAAVIDDTNFTAYSNFYTSSIPSLVVAADFTSNIAAYLSSLTKNPNQLHSVADIRRFTQHSPPEEYPSRDTGIWDSVIAADMNNTSPEFWPLYQENLQFGEEGGLLGALRRHELDAVILPTTLASDIPAIIGTPVITVPMGAFPEGTPEQPNARGDLIDRAPGIPLGISFLGPKWSEEALIGMAYAFEQRTLVRDRLERYIEPLF</sequence>
<dbReference type="Pfam" id="PF01425">
    <property type="entry name" value="Amidase"/>
    <property type="match status" value="1"/>
</dbReference>
<dbReference type="InterPro" id="IPR036928">
    <property type="entry name" value="AS_sf"/>
</dbReference>
<dbReference type="Proteomes" id="UP000248349">
    <property type="component" value="Unassembled WGS sequence"/>
</dbReference>
<proteinExistence type="predicted"/>
<organism evidence="2 3">
    <name type="scientific">Aspergillus saccharolyticus JOP 1030-1</name>
    <dbReference type="NCBI Taxonomy" id="1450539"/>
    <lineage>
        <taxon>Eukaryota</taxon>
        <taxon>Fungi</taxon>
        <taxon>Dikarya</taxon>
        <taxon>Ascomycota</taxon>
        <taxon>Pezizomycotina</taxon>
        <taxon>Eurotiomycetes</taxon>
        <taxon>Eurotiomycetidae</taxon>
        <taxon>Eurotiales</taxon>
        <taxon>Aspergillaceae</taxon>
        <taxon>Aspergillus</taxon>
        <taxon>Aspergillus subgen. Circumdati</taxon>
    </lineage>
</organism>
<protein>
    <submittedName>
        <fullName evidence="2">Amidase signature enzyme</fullName>
    </submittedName>
</protein>
<dbReference type="PANTHER" id="PTHR42678">
    <property type="entry name" value="AMIDASE"/>
    <property type="match status" value="1"/>
</dbReference>